<evidence type="ECO:0000313" key="1">
    <source>
        <dbReference type="EMBL" id="PSB19011.1"/>
    </source>
</evidence>
<name>A0A2T1DEZ6_9CYAN</name>
<dbReference type="OrthoDB" id="422458at2"/>
<gene>
    <name evidence="1" type="ORF">C7B65_13430</name>
</gene>
<accession>A0A2T1DEZ6</accession>
<sequence>MKPQFSPLFSSTVAPLKNLTRLVAGASFMVGLLSIGLPTLASSAQATPQKPASTAVNSSPLVDGVYLYGQSSQPNQIGKAYFVFEVRQGNVVGALFMPRSSFDCAYGTFQPDRVALTVVDSYDKSENPYAIALERTASVATRGNPALKQISLEGFEPLTTLSENDRRILDVCKQNYQQRVWK</sequence>
<reference evidence="1 2" key="2">
    <citation type="submission" date="2018-03" db="EMBL/GenBank/DDBJ databases">
        <title>The ancient ancestry and fast evolution of plastids.</title>
        <authorList>
            <person name="Moore K.R."/>
            <person name="Magnabosco C."/>
            <person name="Momper L."/>
            <person name="Gold D.A."/>
            <person name="Bosak T."/>
            <person name="Fournier G.P."/>
        </authorList>
    </citation>
    <scope>NUCLEOTIDE SEQUENCE [LARGE SCALE GENOMIC DNA]</scope>
    <source>
        <strain evidence="1 2">ULC007</strain>
    </source>
</reference>
<reference evidence="1 2" key="1">
    <citation type="submission" date="2018-02" db="EMBL/GenBank/DDBJ databases">
        <authorList>
            <person name="Cohen D.B."/>
            <person name="Kent A.D."/>
        </authorList>
    </citation>
    <scope>NUCLEOTIDE SEQUENCE [LARGE SCALE GENOMIC DNA]</scope>
    <source>
        <strain evidence="1 2">ULC007</strain>
    </source>
</reference>
<evidence type="ECO:0000313" key="2">
    <source>
        <dbReference type="Proteomes" id="UP000238634"/>
    </source>
</evidence>
<comment type="caution">
    <text evidence="1">The sequence shown here is derived from an EMBL/GenBank/DDBJ whole genome shotgun (WGS) entry which is preliminary data.</text>
</comment>
<organism evidence="1 2">
    <name type="scientific">Phormidesmis priestleyi ULC007</name>
    <dbReference type="NCBI Taxonomy" id="1920490"/>
    <lineage>
        <taxon>Bacteria</taxon>
        <taxon>Bacillati</taxon>
        <taxon>Cyanobacteriota</taxon>
        <taxon>Cyanophyceae</taxon>
        <taxon>Leptolyngbyales</taxon>
        <taxon>Leptolyngbyaceae</taxon>
        <taxon>Phormidesmis</taxon>
    </lineage>
</organism>
<proteinExistence type="predicted"/>
<dbReference type="AlphaFoldDB" id="A0A2T1DEZ6"/>
<dbReference type="EMBL" id="PVWG01000013">
    <property type="protein sequence ID" value="PSB19011.1"/>
    <property type="molecule type" value="Genomic_DNA"/>
</dbReference>
<dbReference type="Proteomes" id="UP000238634">
    <property type="component" value="Unassembled WGS sequence"/>
</dbReference>
<protein>
    <submittedName>
        <fullName evidence="1">Uncharacterized protein</fullName>
    </submittedName>
</protein>
<dbReference type="STRING" id="1920490.GCA_001895925_04870"/>
<dbReference type="RefSeq" id="WP_083582948.1">
    <property type="nucleotide sequence ID" value="NZ_MPPI01000014.1"/>
</dbReference>
<keyword evidence="2" id="KW-1185">Reference proteome</keyword>